<gene>
    <name evidence="2" type="ORF">BDV96DRAFT_664322</name>
</gene>
<name>A0A6A5Z0T9_9PLEO</name>
<feature type="signal peptide" evidence="1">
    <location>
        <begin position="1"/>
        <end position="22"/>
    </location>
</feature>
<reference evidence="2" key="1">
    <citation type="journal article" date="2020" name="Stud. Mycol.">
        <title>101 Dothideomycetes genomes: a test case for predicting lifestyles and emergence of pathogens.</title>
        <authorList>
            <person name="Haridas S."/>
            <person name="Albert R."/>
            <person name="Binder M."/>
            <person name="Bloem J."/>
            <person name="Labutti K."/>
            <person name="Salamov A."/>
            <person name="Andreopoulos B."/>
            <person name="Baker S."/>
            <person name="Barry K."/>
            <person name="Bills G."/>
            <person name="Bluhm B."/>
            <person name="Cannon C."/>
            <person name="Castanera R."/>
            <person name="Culley D."/>
            <person name="Daum C."/>
            <person name="Ezra D."/>
            <person name="Gonzalez J."/>
            <person name="Henrissat B."/>
            <person name="Kuo A."/>
            <person name="Liang C."/>
            <person name="Lipzen A."/>
            <person name="Lutzoni F."/>
            <person name="Magnuson J."/>
            <person name="Mondo S."/>
            <person name="Nolan M."/>
            <person name="Ohm R."/>
            <person name="Pangilinan J."/>
            <person name="Park H.-J."/>
            <person name="Ramirez L."/>
            <person name="Alfaro M."/>
            <person name="Sun H."/>
            <person name="Tritt A."/>
            <person name="Yoshinaga Y."/>
            <person name="Zwiers L.-H."/>
            <person name="Turgeon B."/>
            <person name="Goodwin S."/>
            <person name="Spatafora J."/>
            <person name="Crous P."/>
            <person name="Grigoriev I."/>
        </authorList>
    </citation>
    <scope>NUCLEOTIDE SEQUENCE</scope>
    <source>
        <strain evidence="2">CBS 627.86</strain>
    </source>
</reference>
<evidence type="ECO:0000313" key="2">
    <source>
        <dbReference type="EMBL" id="KAF2112674.1"/>
    </source>
</evidence>
<keyword evidence="1" id="KW-0732">Signal</keyword>
<proteinExistence type="predicted"/>
<keyword evidence="3" id="KW-1185">Reference proteome</keyword>
<dbReference type="OrthoDB" id="10607125at2759"/>
<evidence type="ECO:0000256" key="1">
    <source>
        <dbReference type="SAM" id="SignalP"/>
    </source>
</evidence>
<evidence type="ECO:0000313" key="3">
    <source>
        <dbReference type="Proteomes" id="UP000799770"/>
    </source>
</evidence>
<sequence>MLLHNLFPYALALLQLPVLIYAQNSTNVTDVTVLEAVGFPCGFNVHVDIGPNMSYIDIVYSTKGTTPNNLVSYNSSQSQRRCYSSSVISHPTFFARARPLRMEISGSLKLDVGLTASVETSLVWAASHAMTNFTTATMNGPAHGIFTRNVTIKNRSHPSSCESATHGERSFDPNAPETLAAYDEPHLSSLFTISGTAKVLSAGTGTGVLVEDSELRNRLYVEWIPHCGSYKQWFDCVSYDRYDNPTYWYGADASTPGCIDYSLPPPSS</sequence>
<dbReference type="Proteomes" id="UP000799770">
    <property type="component" value="Unassembled WGS sequence"/>
</dbReference>
<protein>
    <submittedName>
        <fullName evidence="2">Uncharacterized protein</fullName>
    </submittedName>
</protein>
<dbReference type="EMBL" id="ML977330">
    <property type="protein sequence ID" value="KAF2112674.1"/>
    <property type="molecule type" value="Genomic_DNA"/>
</dbReference>
<accession>A0A6A5Z0T9</accession>
<feature type="chain" id="PRO_5025472310" evidence="1">
    <location>
        <begin position="23"/>
        <end position="268"/>
    </location>
</feature>
<organism evidence="2 3">
    <name type="scientific">Lophiotrema nucula</name>
    <dbReference type="NCBI Taxonomy" id="690887"/>
    <lineage>
        <taxon>Eukaryota</taxon>
        <taxon>Fungi</taxon>
        <taxon>Dikarya</taxon>
        <taxon>Ascomycota</taxon>
        <taxon>Pezizomycotina</taxon>
        <taxon>Dothideomycetes</taxon>
        <taxon>Pleosporomycetidae</taxon>
        <taxon>Pleosporales</taxon>
        <taxon>Lophiotremataceae</taxon>
        <taxon>Lophiotrema</taxon>
    </lineage>
</organism>
<dbReference type="AlphaFoldDB" id="A0A6A5Z0T9"/>